<dbReference type="GO" id="GO:0040008">
    <property type="term" value="P:regulation of growth"/>
    <property type="evidence" value="ECO:0007669"/>
    <property type="project" value="InterPro"/>
</dbReference>
<dbReference type="EMBL" id="GDKF01002766">
    <property type="protein sequence ID" value="JAT75856.1"/>
    <property type="molecule type" value="Transcribed_RNA"/>
</dbReference>
<feature type="coiled-coil region" evidence="1">
    <location>
        <begin position="350"/>
        <end position="468"/>
    </location>
</feature>
<feature type="compositionally biased region" description="Pro residues" evidence="2">
    <location>
        <begin position="253"/>
        <end position="262"/>
    </location>
</feature>
<dbReference type="PANTHER" id="PTHR47490:SF2">
    <property type="entry name" value="PROTEIN BLISTER"/>
    <property type="match status" value="1"/>
</dbReference>
<name>A0A1D2A9G0_AUXPR</name>
<proteinExistence type="predicted"/>
<feature type="region of interest" description="Disordered" evidence="2">
    <location>
        <begin position="1"/>
        <end position="297"/>
    </location>
</feature>
<feature type="region of interest" description="Disordered" evidence="2">
    <location>
        <begin position="487"/>
        <end position="550"/>
    </location>
</feature>
<dbReference type="InterPro" id="IPR044194">
    <property type="entry name" value="BLISTER"/>
</dbReference>
<evidence type="ECO:0000313" key="3">
    <source>
        <dbReference type="EMBL" id="JAT75856.1"/>
    </source>
</evidence>
<protein>
    <submittedName>
        <fullName evidence="3">Uncharacterized protein</fullName>
    </submittedName>
</protein>
<feature type="compositionally biased region" description="Low complexity" evidence="2">
    <location>
        <begin position="27"/>
        <end position="38"/>
    </location>
</feature>
<dbReference type="PANTHER" id="PTHR47490">
    <property type="entry name" value="PROTEIN BLISTER"/>
    <property type="match status" value="1"/>
</dbReference>
<feature type="compositionally biased region" description="Low complexity" evidence="2">
    <location>
        <begin position="263"/>
        <end position="281"/>
    </location>
</feature>
<evidence type="ECO:0000256" key="2">
    <source>
        <dbReference type="SAM" id="MobiDB-lite"/>
    </source>
</evidence>
<feature type="compositionally biased region" description="Pro residues" evidence="2">
    <location>
        <begin position="526"/>
        <end position="545"/>
    </location>
</feature>
<feature type="coiled-coil region" evidence="1">
    <location>
        <begin position="609"/>
        <end position="643"/>
    </location>
</feature>
<evidence type="ECO:0000256" key="1">
    <source>
        <dbReference type="SAM" id="Coils"/>
    </source>
</evidence>
<reference evidence="3" key="1">
    <citation type="submission" date="2015-08" db="EMBL/GenBank/DDBJ databases">
        <authorList>
            <person name="Babu N.S."/>
            <person name="Beckwith C.J."/>
            <person name="Beseler K.G."/>
            <person name="Brison A."/>
            <person name="Carone J.V."/>
            <person name="Caskin T.P."/>
            <person name="Diamond M."/>
            <person name="Durham M.E."/>
            <person name="Foxe J.M."/>
            <person name="Go M."/>
            <person name="Henderson B.A."/>
            <person name="Jones I.B."/>
            <person name="McGettigan J.A."/>
            <person name="Micheletti S.J."/>
            <person name="Nasrallah M.E."/>
            <person name="Ortiz D."/>
            <person name="Piller C.R."/>
            <person name="Privatt S.R."/>
            <person name="Schneider S.L."/>
            <person name="Sharp S."/>
            <person name="Smith T.C."/>
            <person name="Stanton J.D."/>
            <person name="Ullery H.E."/>
            <person name="Wilson R.J."/>
            <person name="Serrano M.G."/>
            <person name="Buck G."/>
            <person name="Lee V."/>
            <person name="Wang Y."/>
            <person name="Carvalho R."/>
            <person name="Voegtly L."/>
            <person name="Shi R."/>
            <person name="Duckworth R."/>
            <person name="Johnson A."/>
            <person name="Loviza R."/>
            <person name="Walstead R."/>
            <person name="Shah Z."/>
            <person name="Kiflezghi M."/>
            <person name="Wade K."/>
            <person name="Ball S.L."/>
            <person name="Bradley K.W."/>
            <person name="Asai D.J."/>
            <person name="Bowman C.A."/>
            <person name="Russell D.A."/>
            <person name="Pope W.H."/>
            <person name="Jacobs-Sera D."/>
            <person name="Hendrix R.W."/>
            <person name="Hatfull G.F."/>
        </authorList>
    </citation>
    <scope>NUCLEOTIDE SEQUENCE</scope>
</reference>
<gene>
    <name evidence="3" type="ORF">g.55331</name>
</gene>
<dbReference type="AlphaFoldDB" id="A0A1D2A9G0"/>
<feature type="compositionally biased region" description="Pro residues" evidence="2">
    <location>
        <begin position="131"/>
        <end position="146"/>
    </location>
</feature>
<dbReference type="PRINTS" id="PR01217">
    <property type="entry name" value="PRICHEXTENSN"/>
</dbReference>
<accession>A0A1D2A9G0</accession>
<sequence>MSAGGTSRSDLAAAGRKKLAEFRRQKAAAAAAASKVAAHSPPNGARGSENGFGGSLQSSTEVLTRPLPAVSSSPEPTPEPSRTDAPQASDAGLDVPAATSQDSSGPLHWLDKADGVSSGTQPAAPSSPWLGPSPPSASPAPPPARQPDPVLDSSFLAKRSHEGMMQHDLPPQPAPLVADPGPGGRPARPDWLQAAPGPSAFIADRTSRPEAGSGPGTQPVSSSWLGPGLPLPAAPSSTSRLGEPRPWSGTLTPPLPAPPPPSSTSAALPSAASSQAGSVAGDNPHQPADGVASSRSRRADFADLQAHIAELTEERFALQRGLAQQAQQAATVTAEHESMVQAFNQQGAVVEALQHEVSALREQLAEAMAREESLAQHRDALTHAATAAQERAQDLAMEVVALEESLLQHKSATLKQGVEEGAAAGTAARLQTQLMSSERQRHDLEEDLRSLREENAALKDQLRAAFAAKDEGVAEKQAVGVASRSAAGAGAAHETDHAGILSAPDPPVPETGEAETARTTWDPLAPRAPAPAPTHGPGPPPGLPRPEPELRQGSAALPAALELLLPRYTLVQAEEGGLMESEAVLETVQSIQGLLTSLGARQGELLAALRRKEEQLAALQTAHEEARSRLARQQAQMEHLAQQVDGSVRVGRYPCL</sequence>
<keyword evidence="1" id="KW-0175">Coiled coil</keyword>
<organism evidence="3">
    <name type="scientific">Auxenochlorella protothecoides</name>
    <name type="common">Green microalga</name>
    <name type="synonym">Chlorella protothecoides</name>
    <dbReference type="NCBI Taxonomy" id="3075"/>
    <lineage>
        <taxon>Eukaryota</taxon>
        <taxon>Viridiplantae</taxon>
        <taxon>Chlorophyta</taxon>
        <taxon>core chlorophytes</taxon>
        <taxon>Trebouxiophyceae</taxon>
        <taxon>Chlorellales</taxon>
        <taxon>Chlorellaceae</taxon>
        <taxon>Auxenochlorella</taxon>
    </lineage>
</organism>